<organism evidence="2">
    <name type="scientific">Hexamita inflata</name>
    <dbReference type="NCBI Taxonomy" id="28002"/>
    <lineage>
        <taxon>Eukaryota</taxon>
        <taxon>Metamonada</taxon>
        <taxon>Diplomonadida</taxon>
        <taxon>Hexamitidae</taxon>
        <taxon>Hexamitinae</taxon>
        <taxon>Hexamita</taxon>
    </lineage>
</organism>
<reference evidence="3 4" key="2">
    <citation type="submission" date="2024-07" db="EMBL/GenBank/DDBJ databases">
        <authorList>
            <person name="Akdeniz Z."/>
        </authorList>
    </citation>
    <scope>NUCLEOTIDE SEQUENCE [LARGE SCALE GENOMIC DNA]</scope>
</reference>
<evidence type="ECO:0000313" key="4">
    <source>
        <dbReference type="Proteomes" id="UP001642409"/>
    </source>
</evidence>
<dbReference type="Proteomes" id="UP001642409">
    <property type="component" value="Unassembled WGS sequence"/>
</dbReference>
<name>A0AA86PBI0_9EUKA</name>
<reference evidence="2" key="1">
    <citation type="submission" date="2023-06" db="EMBL/GenBank/DDBJ databases">
        <authorList>
            <person name="Kurt Z."/>
        </authorList>
    </citation>
    <scope>NUCLEOTIDE SEQUENCE</scope>
</reference>
<protein>
    <submittedName>
        <fullName evidence="3">Hypothetical_protein</fullName>
    </submittedName>
</protein>
<evidence type="ECO:0000313" key="3">
    <source>
        <dbReference type="EMBL" id="CAL6111108.1"/>
    </source>
</evidence>
<evidence type="ECO:0000256" key="1">
    <source>
        <dbReference type="SAM" id="MobiDB-lite"/>
    </source>
</evidence>
<sequence>MFPQIYLLHYPSPPLYTTKSNHISIYILLDSEEPGDSRSAPISIQQTILNTILNITLIQSYLVSQLISFHHTTTLHKPPPSSLRSSVRRQLQRSSSQVFFQGNCEVLGERAARTRRRRMRRRSQEPSTE</sequence>
<feature type="region of interest" description="Disordered" evidence="1">
    <location>
        <begin position="110"/>
        <end position="129"/>
    </location>
</feature>
<gene>
    <name evidence="2" type="ORF">HINF_LOCUS23143</name>
    <name evidence="3" type="ORF">HINF_LOCUS76238</name>
</gene>
<comment type="caution">
    <text evidence="2">The sequence shown here is derived from an EMBL/GenBank/DDBJ whole genome shotgun (WGS) entry which is preliminary data.</text>
</comment>
<evidence type="ECO:0000313" key="2">
    <source>
        <dbReference type="EMBL" id="CAI9935498.1"/>
    </source>
</evidence>
<accession>A0AA86PBI0</accession>
<proteinExistence type="predicted"/>
<dbReference type="EMBL" id="CATOUU010000615">
    <property type="protein sequence ID" value="CAI9935498.1"/>
    <property type="molecule type" value="Genomic_DNA"/>
</dbReference>
<keyword evidence="4" id="KW-1185">Reference proteome</keyword>
<dbReference type="AlphaFoldDB" id="A0AA86PBI0"/>
<dbReference type="EMBL" id="CAXDID020000701">
    <property type="protein sequence ID" value="CAL6111108.1"/>
    <property type="molecule type" value="Genomic_DNA"/>
</dbReference>